<dbReference type="SUPFAM" id="SSF82171">
    <property type="entry name" value="DPP6 N-terminal domain-like"/>
    <property type="match status" value="1"/>
</dbReference>
<evidence type="ECO:0000256" key="4">
    <source>
        <dbReference type="ARBA" id="ARBA00022884"/>
    </source>
</evidence>
<comment type="subcellular location">
    <subcellularLocation>
        <location evidence="1">Cytoplasm</location>
    </subcellularLocation>
</comment>
<dbReference type="InParanoid" id="A0A482XPN6"/>
<dbReference type="EMBL" id="QKKF02003048">
    <property type="protein sequence ID" value="RZF47852.1"/>
    <property type="molecule type" value="Genomic_DNA"/>
</dbReference>
<feature type="domain" description="RRM" evidence="8">
    <location>
        <begin position="65"/>
        <end position="143"/>
    </location>
</feature>
<dbReference type="InterPro" id="IPR034363">
    <property type="entry name" value="eIF3B_RRM"/>
</dbReference>
<dbReference type="GO" id="GO:0031369">
    <property type="term" value="F:translation initiation factor binding"/>
    <property type="evidence" value="ECO:0007669"/>
    <property type="project" value="InterPro"/>
</dbReference>
<dbReference type="FunCoup" id="A0A482XPN6">
    <property type="interactions" value="2403"/>
</dbReference>
<dbReference type="Pfam" id="PF00076">
    <property type="entry name" value="RRM_1"/>
    <property type="match status" value="1"/>
</dbReference>
<dbReference type="Gene3D" id="2.130.10.10">
    <property type="entry name" value="YVTN repeat-like/Quinoprotein amine dehydrogenase"/>
    <property type="match status" value="1"/>
</dbReference>
<keyword evidence="3" id="KW-0396">Initiation factor</keyword>
<dbReference type="SMART" id="SM00360">
    <property type="entry name" value="RRM"/>
    <property type="match status" value="1"/>
</dbReference>
<keyword evidence="4" id="KW-0694">RNA-binding</keyword>
<dbReference type="InterPro" id="IPR035979">
    <property type="entry name" value="RBD_domain_sf"/>
</dbReference>
<evidence type="ECO:0000256" key="6">
    <source>
        <dbReference type="ARBA" id="ARBA00047068"/>
    </source>
</evidence>
<dbReference type="SMR" id="A0A482XPN6"/>
<dbReference type="InterPro" id="IPR015943">
    <property type="entry name" value="WD40/YVTN_repeat-like_dom_sf"/>
</dbReference>
<name>A0A482XPN6_LAOST</name>
<evidence type="ECO:0000256" key="1">
    <source>
        <dbReference type="ARBA" id="ARBA00004496"/>
    </source>
</evidence>
<dbReference type="Proteomes" id="UP000291343">
    <property type="component" value="Unassembled WGS sequence"/>
</dbReference>
<dbReference type="GO" id="GO:0005852">
    <property type="term" value="C:eukaryotic translation initiation factor 3 complex"/>
    <property type="evidence" value="ECO:0007669"/>
    <property type="project" value="InterPro"/>
</dbReference>
<dbReference type="GO" id="GO:0003723">
    <property type="term" value="F:RNA binding"/>
    <property type="evidence" value="ECO:0007669"/>
    <property type="project" value="UniProtKB-KW"/>
</dbReference>
<keyword evidence="2" id="KW-0963">Cytoplasm</keyword>
<sequence length="412" mass="47773">MGQKKKDSDKGSQNSESAKNAKNQQSDDEEPNFSDPEGYVDISDDELLADILQDKPREIDGVDSIIAVDGLPQVEPERFQKLQNVVIKIFSKFGTIINTHYPLQENGFNKRYFFCEYSNPESAMQAKANHQQRLDKQHILFVCSFTDFKRYAIYFLFQLTTIQSTIEKYGMVSEFLPIFNMDFYLFGGEFVTLKLEDHFNIFCLQGWTDLYVQWSPLGTYLATLHTKGVALWGGPEFTRIMKFTHAGVQFVEFSPCEKYLVTYAPQTDQVNRKLVIWDIRMGVEKRSFNMSGPCVWPIFRWSKDDSYFARITSKLSIFETPSFGLLDKESLKVENIKDFSWSPTDNIIAYWVCPNDQNEPSRVVLMDVEIRTNTQFNVADCKLHWQKSGDHLCVKLDRYGKVKKEKDSANTR</sequence>
<dbReference type="InterPro" id="IPR000504">
    <property type="entry name" value="RRM_dom"/>
</dbReference>
<dbReference type="STRING" id="195883.A0A482XPN6"/>
<proteinExistence type="predicted"/>
<comment type="caution">
    <text evidence="9">The sequence shown here is derived from an EMBL/GenBank/DDBJ whole genome shotgun (WGS) entry which is preliminary data.</text>
</comment>
<dbReference type="Gene3D" id="3.30.70.330">
    <property type="match status" value="1"/>
</dbReference>
<dbReference type="SUPFAM" id="SSF54928">
    <property type="entry name" value="RNA-binding domain, RBD"/>
    <property type="match status" value="1"/>
</dbReference>
<dbReference type="InterPro" id="IPR012677">
    <property type="entry name" value="Nucleotide-bd_a/b_plait_sf"/>
</dbReference>
<comment type="subunit">
    <text evidence="6">Component of the eukaryotic translation initiation factor 3 (eIF-3) complex. The eIF-3 complex interacts with pix. Interacts with mxt.</text>
</comment>
<feature type="compositionally biased region" description="Basic and acidic residues" evidence="7">
    <location>
        <begin position="1"/>
        <end position="10"/>
    </location>
</feature>
<feature type="compositionally biased region" description="Polar residues" evidence="7">
    <location>
        <begin position="11"/>
        <end position="24"/>
    </location>
</feature>
<evidence type="ECO:0000259" key="8">
    <source>
        <dbReference type="SMART" id="SM00360"/>
    </source>
</evidence>
<dbReference type="PANTHER" id="PTHR14068:SF0">
    <property type="entry name" value="EUKARYOTIC TRANSLATION INITIATION FACTOR 3 SUBUNIT B"/>
    <property type="match status" value="1"/>
</dbReference>
<evidence type="ECO:0000256" key="2">
    <source>
        <dbReference type="ARBA" id="ARBA00022490"/>
    </source>
</evidence>
<gene>
    <name evidence="9" type="ORF">LSTR_LSTR010642</name>
</gene>
<dbReference type="OrthoDB" id="10250414at2759"/>
<evidence type="ECO:0000256" key="7">
    <source>
        <dbReference type="SAM" id="MobiDB-lite"/>
    </source>
</evidence>
<evidence type="ECO:0000313" key="9">
    <source>
        <dbReference type="EMBL" id="RZF47852.1"/>
    </source>
</evidence>
<keyword evidence="10" id="KW-1185">Reference proteome</keyword>
<reference evidence="9 10" key="1">
    <citation type="journal article" date="2017" name="Gigascience">
        <title>Genome sequence of the small brown planthopper, Laodelphax striatellus.</title>
        <authorList>
            <person name="Zhu J."/>
            <person name="Jiang F."/>
            <person name="Wang X."/>
            <person name="Yang P."/>
            <person name="Bao Y."/>
            <person name="Zhao W."/>
            <person name="Wang W."/>
            <person name="Lu H."/>
            <person name="Wang Q."/>
            <person name="Cui N."/>
            <person name="Li J."/>
            <person name="Chen X."/>
            <person name="Luo L."/>
            <person name="Yu J."/>
            <person name="Kang L."/>
            <person name="Cui F."/>
        </authorList>
    </citation>
    <scope>NUCLEOTIDE SEQUENCE [LARGE SCALE GENOMIC DNA]</scope>
    <source>
        <strain evidence="9">Lst14</strain>
    </source>
</reference>
<evidence type="ECO:0000256" key="3">
    <source>
        <dbReference type="ARBA" id="ARBA00022540"/>
    </source>
</evidence>
<protein>
    <recommendedName>
        <fullName evidence="8">RRM domain-containing protein</fullName>
    </recommendedName>
</protein>
<organism evidence="9 10">
    <name type="scientific">Laodelphax striatellus</name>
    <name type="common">Small brown planthopper</name>
    <name type="synonym">Delphax striatella</name>
    <dbReference type="NCBI Taxonomy" id="195883"/>
    <lineage>
        <taxon>Eukaryota</taxon>
        <taxon>Metazoa</taxon>
        <taxon>Ecdysozoa</taxon>
        <taxon>Arthropoda</taxon>
        <taxon>Hexapoda</taxon>
        <taxon>Insecta</taxon>
        <taxon>Pterygota</taxon>
        <taxon>Neoptera</taxon>
        <taxon>Paraneoptera</taxon>
        <taxon>Hemiptera</taxon>
        <taxon>Auchenorrhyncha</taxon>
        <taxon>Fulgoroidea</taxon>
        <taxon>Delphacidae</taxon>
        <taxon>Criomorphinae</taxon>
        <taxon>Laodelphax</taxon>
    </lineage>
</organism>
<dbReference type="GO" id="GO:0003743">
    <property type="term" value="F:translation initiation factor activity"/>
    <property type="evidence" value="ECO:0007669"/>
    <property type="project" value="UniProtKB-KW"/>
</dbReference>
<feature type="region of interest" description="Disordered" evidence="7">
    <location>
        <begin position="1"/>
        <end position="40"/>
    </location>
</feature>
<dbReference type="CDD" id="cd12278">
    <property type="entry name" value="RRM_eIF3B"/>
    <property type="match status" value="1"/>
</dbReference>
<accession>A0A482XPN6</accession>
<evidence type="ECO:0000313" key="10">
    <source>
        <dbReference type="Proteomes" id="UP000291343"/>
    </source>
</evidence>
<evidence type="ECO:0000256" key="5">
    <source>
        <dbReference type="ARBA" id="ARBA00022917"/>
    </source>
</evidence>
<keyword evidence="5" id="KW-0648">Protein biosynthesis</keyword>
<dbReference type="AlphaFoldDB" id="A0A482XPN6"/>
<dbReference type="PANTHER" id="PTHR14068">
    <property type="entry name" value="EUKARYOTIC TRANSLATION INITIATION FACTOR 3 EIF3 -RELATED"/>
    <property type="match status" value="1"/>
</dbReference>
<dbReference type="InterPro" id="IPR011400">
    <property type="entry name" value="EIF3B"/>
</dbReference>